<name>A0A5J5ALH1_9ASTE</name>
<dbReference type="EMBL" id="CM018043">
    <property type="protein sequence ID" value="KAA8531580.1"/>
    <property type="molecule type" value="Genomic_DNA"/>
</dbReference>
<organism evidence="2 3">
    <name type="scientific">Nyssa sinensis</name>
    <dbReference type="NCBI Taxonomy" id="561372"/>
    <lineage>
        <taxon>Eukaryota</taxon>
        <taxon>Viridiplantae</taxon>
        <taxon>Streptophyta</taxon>
        <taxon>Embryophyta</taxon>
        <taxon>Tracheophyta</taxon>
        <taxon>Spermatophyta</taxon>
        <taxon>Magnoliopsida</taxon>
        <taxon>eudicotyledons</taxon>
        <taxon>Gunneridae</taxon>
        <taxon>Pentapetalae</taxon>
        <taxon>asterids</taxon>
        <taxon>Cornales</taxon>
        <taxon>Nyssaceae</taxon>
        <taxon>Nyssa</taxon>
    </lineage>
</organism>
<evidence type="ECO:0000313" key="2">
    <source>
        <dbReference type="EMBL" id="KAA8531580.1"/>
    </source>
</evidence>
<gene>
    <name evidence="2" type="ORF">F0562_006289</name>
</gene>
<reference evidence="2 3" key="1">
    <citation type="submission" date="2019-09" db="EMBL/GenBank/DDBJ databases">
        <title>A chromosome-level genome assembly of the Chinese tupelo Nyssa sinensis.</title>
        <authorList>
            <person name="Yang X."/>
            <person name="Kang M."/>
            <person name="Yang Y."/>
            <person name="Xiong H."/>
            <person name="Wang M."/>
            <person name="Zhang Z."/>
            <person name="Wang Z."/>
            <person name="Wu H."/>
            <person name="Ma T."/>
            <person name="Liu J."/>
            <person name="Xi Z."/>
        </authorList>
    </citation>
    <scope>NUCLEOTIDE SEQUENCE [LARGE SCALE GENOMIC DNA]</scope>
    <source>
        <strain evidence="2">J267</strain>
        <tissue evidence="2">Leaf</tissue>
    </source>
</reference>
<sequence length="79" mass="8596">MLRDVSSCPNPIVGTTCGFWAPMGNSRGKKQPQLNAAEKLSNQEDSLSLTHSIVLKKVRKPPLSLSEARFTDSSKIPSL</sequence>
<feature type="region of interest" description="Disordered" evidence="1">
    <location>
        <begin position="22"/>
        <end position="43"/>
    </location>
</feature>
<accession>A0A5J5ALH1</accession>
<protein>
    <submittedName>
        <fullName evidence="2">Uncharacterized protein</fullName>
    </submittedName>
</protein>
<evidence type="ECO:0000313" key="3">
    <source>
        <dbReference type="Proteomes" id="UP000325577"/>
    </source>
</evidence>
<proteinExistence type="predicted"/>
<evidence type="ECO:0000256" key="1">
    <source>
        <dbReference type="SAM" id="MobiDB-lite"/>
    </source>
</evidence>
<keyword evidence="3" id="KW-1185">Reference proteome</keyword>
<dbReference type="Proteomes" id="UP000325577">
    <property type="component" value="Linkage Group LG2"/>
</dbReference>
<dbReference type="AlphaFoldDB" id="A0A5J5ALH1"/>